<dbReference type="GO" id="GO:0071949">
    <property type="term" value="F:FAD binding"/>
    <property type="evidence" value="ECO:0007669"/>
    <property type="project" value="InterPro"/>
</dbReference>
<keyword evidence="6" id="KW-1185">Reference proteome</keyword>
<feature type="domain" description="FAD-binding" evidence="4">
    <location>
        <begin position="12"/>
        <end position="339"/>
    </location>
</feature>
<dbReference type="GO" id="GO:0016709">
    <property type="term" value="F:oxidoreductase activity, acting on paired donors, with incorporation or reduction of molecular oxygen, NAD(P)H as one donor, and incorporation of one atom of oxygen"/>
    <property type="evidence" value="ECO:0007669"/>
    <property type="project" value="UniProtKB-ARBA"/>
</dbReference>
<keyword evidence="2" id="KW-0285">Flavoprotein</keyword>
<reference evidence="5 6" key="1">
    <citation type="submission" date="2017-05" db="EMBL/GenBank/DDBJ databases">
        <title>Streptomyces alboflavus Genome sequencing and assembly.</title>
        <authorList>
            <person name="Wang Y."/>
            <person name="Du B."/>
            <person name="Ding Y."/>
            <person name="Liu H."/>
            <person name="Hou Q."/>
            <person name="Liu K."/>
            <person name="Wang C."/>
            <person name="Yao L."/>
        </authorList>
    </citation>
    <scope>NUCLEOTIDE SEQUENCE [LARGE SCALE GENOMIC DNA]</scope>
    <source>
        <strain evidence="5 6">MDJK44</strain>
    </source>
</reference>
<dbReference type="InterPro" id="IPR036188">
    <property type="entry name" value="FAD/NAD-bd_sf"/>
</dbReference>
<dbReference type="eggNOG" id="COG0654">
    <property type="taxonomic scope" value="Bacteria"/>
</dbReference>
<dbReference type="AlphaFoldDB" id="A0A1Z1WE10"/>
<organism evidence="5 6">
    <name type="scientific">Streptomyces alboflavus</name>
    <dbReference type="NCBI Taxonomy" id="67267"/>
    <lineage>
        <taxon>Bacteria</taxon>
        <taxon>Bacillati</taxon>
        <taxon>Actinomycetota</taxon>
        <taxon>Actinomycetes</taxon>
        <taxon>Kitasatosporales</taxon>
        <taxon>Streptomycetaceae</taxon>
        <taxon>Streptomyces</taxon>
    </lineage>
</organism>
<accession>A0A1Z1WE10</accession>
<dbReference type="InterPro" id="IPR002938">
    <property type="entry name" value="FAD-bd"/>
</dbReference>
<dbReference type="EMBL" id="CP021748">
    <property type="protein sequence ID" value="ARX84608.1"/>
    <property type="molecule type" value="Genomic_DNA"/>
</dbReference>
<evidence type="ECO:0000256" key="3">
    <source>
        <dbReference type="ARBA" id="ARBA00022827"/>
    </source>
</evidence>
<comment type="cofactor">
    <cofactor evidence="1">
        <name>FAD</name>
        <dbReference type="ChEBI" id="CHEBI:57692"/>
    </cofactor>
</comment>
<dbReference type="PANTHER" id="PTHR43004:SF19">
    <property type="entry name" value="BINDING MONOOXYGENASE, PUTATIVE (JCVI)-RELATED"/>
    <property type="match status" value="1"/>
</dbReference>
<dbReference type="Gene3D" id="3.30.70.2450">
    <property type="match status" value="1"/>
</dbReference>
<evidence type="ECO:0000313" key="5">
    <source>
        <dbReference type="EMBL" id="ARX84608.1"/>
    </source>
</evidence>
<dbReference type="SUPFAM" id="SSF51905">
    <property type="entry name" value="FAD/NAD(P)-binding domain"/>
    <property type="match status" value="1"/>
</dbReference>
<proteinExistence type="predicted"/>
<protein>
    <submittedName>
        <fullName evidence="5">FAD-dependent oxidoreductase</fullName>
    </submittedName>
</protein>
<evidence type="ECO:0000256" key="1">
    <source>
        <dbReference type="ARBA" id="ARBA00001974"/>
    </source>
</evidence>
<dbReference type="Gene3D" id="3.50.50.60">
    <property type="entry name" value="FAD/NAD(P)-binding domain"/>
    <property type="match status" value="1"/>
</dbReference>
<dbReference type="Gene3D" id="3.40.30.120">
    <property type="match status" value="1"/>
</dbReference>
<name>A0A1Z1WE10_9ACTN</name>
<dbReference type="Pfam" id="PF01494">
    <property type="entry name" value="FAD_binding_3"/>
    <property type="match status" value="1"/>
</dbReference>
<evidence type="ECO:0000259" key="4">
    <source>
        <dbReference type="Pfam" id="PF01494"/>
    </source>
</evidence>
<sequence length="500" mass="53685">MTRMTRAADTQDVLVVGAGPTGLLLAGDLAAAGARVTLLERRGRVGADRTRAFAVHARTLEVLDARGLADELVALGQAAPVVGLFGRLELDLRRLRTRFPFVLITPQYNVEGLLERRALAVGVRIVRGAEVVALRQGADRVVVETADVGGFGAAYVVGCDGVRSTVRRLTGIGFPGRSVVRSVMLADVRLTDVPADAVTTNSNEYGFASLVPFGDGWYRAIGRAAGDDRPDDAPVSPAELAALLRRVLGSDHGMHDPRWISRFHSDERQAVRYRVGRVLLAGDAAHVHSPAGGIGMNTGLQDAANLGWKLAAVLQGRAGEPLLDSYEQERHPVGRQALRISGTITRGLLTAPGRGPARHVRALALPWVSRLNARTALAERLLSGVGISYPAPRGSHPLTGRRAPDIRLACGQRLYEALREGRFVLIVQPLIQGSHVPQTRWLRVAAPAGPLHSTLLIRPDGHIAWASDTGDPRRLRAALEHWSVGVEAGLREAEKTKVRP</sequence>
<evidence type="ECO:0000313" key="6">
    <source>
        <dbReference type="Proteomes" id="UP000195880"/>
    </source>
</evidence>
<dbReference type="Proteomes" id="UP000195880">
    <property type="component" value="Chromosome"/>
</dbReference>
<dbReference type="InterPro" id="IPR050641">
    <property type="entry name" value="RIFMO-like"/>
</dbReference>
<dbReference type="Pfam" id="PF21274">
    <property type="entry name" value="Rng_hyd_C"/>
    <property type="match status" value="1"/>
</dbReference>
<gene>
    <name evidence="5" type="ORF">SMD44_04053</name>
</gene>
<dbReference type="PRINTS" id="PR00420">
    <property type="entry name" value="RNGMNOXGNASE"/>
</dbReference>
<keyword evidence="3" id="KW-0274">FAD</keyword>
<evidence type="ECO:0000256" key="2">
    <source>
        <dbReference type="ARBA" id="ARBA00022630"/>
    </source>
</evidence>
<dbReference type="PANTHER" id="PTHR43004">
    <property type="entry name" value="TRK SYSTEM POTASSIUM UPTAKE PROTEIN"/>
    <property type="match status" value="1"/>
</dbReference>
<dbReference type="KEGG" id="salf:SMD44_04053"/>